<dbReference type="RefSeq" id="WP_063284038.1">
    <property type="nucleotide sequence ID" value="NZ_CP016739.2"/>
</dbReference>
<keyword evidence="2 4" id="KW-0808">Transferase</keyword>
<dbReference type="CDD" id="cd00761">
    <property type="entry name" value="Glyco_tranf_GTA_type"/>
    <property type="match status" value="1"/>
</dbReference>
<dbReference type="SUPFAM" id="SSF53448">
    <property type="entry name" value="Nucleotide-diphospho-sugar transferases"/>
    <property type="match status" value="1"/>
</dbReference>
<gene>
    <name evidence="4" type="ORF">LLJM3_04055</name>
</gene>
<geneLocation type="plasmid" evidence="4 5">
    <name>pJM3C</name>
</geneLocation>
<proteinExistence type="predicted"/>
<dbReference type="EC" id="2.4.-.-" evidence="4"/>
<evidence type="ECO:0000259" key="3">
    <source>
        <dbReference type="Pfam" id="PF00535"/>
    </source>
</evidence>
<dbReference type="Gene3D" id="3.90.550.10">
    <property type="entry name" value="Spore Coat Polysaccharide Biosynthesis Protein SpsA, Chain A"/>
    <property type="match status" value="1"/>
</dbReference>
<accession>A0AA34TGP0</accession>
<dbReference type="GO" id="GO:0016757">
    <property type="term" value="F:glycosyltransferase activity"/>
    <property type="evidence" value="ECO:0007669"/>
    <property type="project" value="UniProtKB-KW"/>
</dbReference>
<dbReference type="EMBL" id="CP016739">
    <property type="protein sequence ID" value="ARE22167.1"/>
    <property type="molecule type" value="Genomic_DNA"/>
</dbReference>
<reference evidence="4 5" key="1">
    <citation type="journal article" date="2017" name="BMC Genomics">
        <title>Comparative and functional genomics of the Lactococcus lactis taxon; insights into evolution and niche adaptation.</title>
        <authorList>
            <person name="Kelleher P."/>
            <person name="Bottacini F."/>
            <person name="Mahony J."/>
            <person name="Kilcawley K.N."/>
            <person name="van Sinderen D."/>
        </authorList>
    </citation>
    <scope>NUCLEOTIDE SEQUENCE [LARGE SCALE GENOMIC DNA]</scope>
    <source>
        <strain evidence="4 5">JM3</strain>
    </source>
</reference>
<keyword evidence="1 4" id="KW-0328">Glycosyltransferase</keyword>
<dbReference type="AlphaFoldDB" id="A0AA34TGP0"/>
<dbReference type="InterPro" id="IPR029044">
    <property type="entry name" value="Nucleotide-diphossugar_trans"/>
</dbReference>
<dbReference type="Pfam" id="PF00535">
    <property type="entry name" value="Glycos_transf_2"/>
    <property type="match status" value="1"/>
</dbReference>
<name>A0AA34TGP0_LACLC</name>
<dbReference type="Proteomes" id="UP000192161">
    <property type="component" value="Plasmid pJM3C"/>
</dbReference>
<evidence type="ECO:0000313" key="4">
    <source>
        <dbReference type="EMBL" id="ARE22167.1"/>
    </source>
</evidence>
<dbReference type="PANTHER" id="PTHR22916:SF51">
    <property type="entry name" value="GLYCOSYLTRANSFERASE EPSH-RELATED"/>
    <property type="match status" value="1"/>
</dbReference>
<evidence type="ECO:0000256" key="1">
    <source>
        <dbReference type="ARBA" id="ARBA00022676"/>
    </source>
</evidence>
<dbReference type="PANTHER" id="PTHR22916">
    <property type="entry name" value="GLYCOSYLTRANSFERASE"/>
    <property type="match status" value="1"/>
</dbReference>
<evidence type="ECO:0000256" key="2">
    <source>
        <dbReference type="ARBA" id="ARBA00022679"/>
    </source>
</evidence>
<dbReference type="InterPro" id="IPR001173">
    <property type="entry name" value="Glyco_trans_2-like"/>
</dbReference>
<keyword evidence="4" id="KW-0614">Plasmid</keyword>
<feature type="domain" description="Glycosyltransferase 2-like" evidence="3">
    <location>
        <begin position="7"/>
        <end position="169"/>
    </location>
</feature>
<organism evidence="4 5">
    <name type="scientific">Lactococcus lactis subsp. cremoris</name>
    <name type="common">Streptococcus cremoris</name>
    <dbReference type="NCBI Taxonomy" id="1359"/>
    <lineage>
        <taxon>Bacteria</taxon>
        <taxon>Bacillati</taxon>
        <taxon>Bacillota</taxon>
        <taxon>Bacilli</taxon>
        <taxon>Lactobacillales</taxon>
        <taxon>Streptococcaceae</taxon>
        <taxon>Lactococcus</taxon>
    </lineage>
</organism>
<protein>
    <submittedName>
        <fullName evidence="4">Glycosyltransferase family 2 protein</fullName>
        <ecNumber evidence="4">2.4.-.-</ecNumber>
    </submittedName>
</protein>
<sequence length="330" mass="38661">MELPLLSIIIPVYNTEEYLTDCLNSLVSQMKQRVEIILIDDSSVDKSWSICKKYEKKYDYIHIFQQRHSGLSAARNFGIQHAKGNYISFIDSDDFVSKQYLDRIFNILVKTQPDMLVFNYAYQYKKCTKASSEYKNWNTGMISKKSVIRTLTNSSYAWNKVYSRHLFKKVCYPVGQYYEDVNTTFKLVNLSQNIFYIDEVLYFYVQRTNSIVHMPSLKKTEDNLLANLALFKFLNENSYKDAARYQRSRVTIISFYYCLNYGIKNRIQFDKADEMYINGEIPDNTPMSLRISINLCKKVPQAIYALRIITSIKRGIKGSVAKFKNQIQGL</sequence>
<evidence type="ECO:0000313" key="5">
    <source>
        <dbReference type="Proteomes" id="UP000192161"/>
    </source>
</evidence>